<evidence type="ECO:0000259" key="4">
    <source>
        <dbReference type="PROSITE" id="PS01124"/>
    </source>
</evidence>
<dbReference type="SUPFAM" id="SSF46689">
    <property type="entry name" value="Homeodomain-like"/>
    <property type="match status" value="1"/>
</dbReference>
<keyword evidence="6" id="KW-1185">Reference proteome</keyword>
<keyword evidence="2" id="KW-0238">DNA-binding</keyword>
<sequence length="336" mass="36050">MRPTAYTRASTLGPIADVVAASGGSITRVFRRAELPLALLGAPDTLLPLRDHFGLLAQAARELGDHAFGARLGRQTTIAGLGIYGRWVTQAPTLLEAMDRARLSLPHMLQSATALTMRRVGSEVYWSYEPADAATEGRPQNEMLALWYMIAVARHFAGPRWLPSRVLIGGLPSGPRFGVGEQMGTETVTGDAPGAIVFGEQLLMAVNPKLGASAGLGAEELARIFDIPAPHDLAGQIGVLIELGLLGGSINLGDVVRKVGLSRRTLQRQLSGLGLSFADLLRDTRQRRAIALLRGTECTITEIAARLGYGDPAHFSRAFERWSGMAPSRWRELASA</sequence>
<evidence type="ECO:0000256" key="2">
    <source>
        <dbReference type="ARBA" id="ARBA00023125"/>
    </source>
</evidence>
<dbReference type="STRING" id="665126.ABB55_09955"/>
<dbReference type="Pfam" id="PF12833">
    <property type="entry name" value="HTH_18"/>
    <property type="match status" value="1"/>
</dbReference>
<evidence type="ECO:0000313" key="5">
    <source>
        <dbReference type="EMBL" id="KPL52505.1"/>
    </source>
</evidence>
<dbReference type="InterPro" id="IPR009057">
    <property type="entry name" value="Homeodomain-like_sf"/>
</dbReference>
<dbReference type="GO" id="GO:0000976">
    <property type="term" value="F:transcription cis-regulatory region binding"/>
    <property type="evidence" value="ECO:0007669"/>
    <property type="project" value="TreeGrafter"/>
</dbReference>
<dbReference type="GO" id="GO:0003700">
    <property type="term" value="F:DNA-binding transcription factor activity"/>
    <property type="evidence" value="ECO:0007669"/>
    <property type="project" value="InterPro"/>
</dbReference>
<proteinExistence type="predicted"/>
<keyword evidence="1" id="KW-0805">Transcription regulation</keyword>
<dbReference type="InterPro" id="IPR032687">
    <property type="entry name" value="AraC-type_N"/>
</dbReference>
<dbReference type="PANTHER" id="PTHR47894">
    <property type="entry name" value="HTH-TYPE TRANSCRIPTIONAL REGULATOR GADX"/>
    <property type="match status" value="1"/>
</dbReference>
<protein>
    <submittedName>
        <fullName evidence="5">AraC family transcriptional regulator</fullName>
    </submittedName>
</protein>
<comment type="caution">
    <text evidence="5">The sequence shown here is derived from an EMBL/GenBank/DDBJ whole genome shotgun (WGS) entry which is preliminary data.</text>
</comment>
<organism evidence="5 6">
    <name type="scientific">Prosthecodimorpha hirschii</name>
    <dbReference type="NCBI Taxonomy" id="665126"/>
    <lineage>
        <taxon>Bacteria</taxon>
        <taxon>Pseudomonadati</taxon>
        <taxon>Pseudomonadota</taxon>
        <taxon>Alphaproteobacteria</taxon>
        <taxon>Hyphomicrobiales</taxon>
        <taxon>Ancalomicrobiaceae</taxon>
        <taxon>Prosthecodimorpha</taxon>
    </lineage>
</organism>
<dbReference type="Proteomes" id="UP000048984">
    <property type="component" value="Unassembled WGS sequence"/>
</dbReference>
<gene>
    <name evidence="5" type="ORF">ABB55_09955</name>
</gene>
<dbReference type="PROSITE" id="PS01124">
    <property type="entry name" value="HTH_ARAC_FAMILY_2"/>
    <property type="match status" value="1"/>
</dbReference>
<keyword evidence="3" id="KW-0804">Transcription</keyword>
<dbReference type="AlphaFoldDB" id="A0A0N8GEU6"/>
<dbReference type="EMBL" id="LJYW01000001">
    <property type="protein sequence ID" value="KPL52505.1"/>
    <property type="molecule type" value="Genomic_DNA"/>
</dbReference>
<dbReference type="GO" id="GO:0005829">
    <property type="term" value="C:cytosol"/>
    <property type="evidence" value="ECO:0007669"/>
    <property type="project" value="TreeGrafter"/>
</dbReference>
<dbReference type="InterPro" id="IPR020449">
    <property type="entry name" value="Tscrpt_reg_AraC-type_HTH"/>
</dbReference>
<dbReference type="SMART" id="SM00342">
    <property type="entry name" value="HTH_ARAC"/>
    <property type="match status" value="1"/>
</dbReference>
<accession>A0A0N8GEU6</accession>
<evidence type="ECO:0000313" key="6">
    <source>
        <dbReference type="Proteomes" id="UP000048984"/>
    </source>
</evidence>
<dbReference type="RefSeq" id="WP_054358668.1">
    <property type="nucleotide sequence ID" value="NZ_LJYW01000001.1"/>
</dbReference>
<dbReference type="InterPro" id="IPR018060">
    <property type="entry name" value="HTH_AraC"/>
</dbReference>
<dbReference type="Pfam" id="PF12625">
    <property type="entry name" value="Arabinose_bd"/>
    <property type="match status" value="1"/>
</dbReference>
<dbReference type="Gene3D" id="1.10.10.60">
    <property type="entry name" value="Homeodomain-like"/>
    <property type="match status" value="1"/>
</dbReference>
<reference evidence="5 6" key="1">
    <citation type="submission" date="2015-09" db="EMBL/GenBank/DDBJ databases">
        <authorList>
            <consortium name="Swine Surveillance"/>
        </authorList>
    </citation>
    <scope>NUCLEOTIDE SEQUENCE [LARGE SCALE GENOMIC DNA]</scope>
    <source>
        <strain evidence="5 6">16</strain>
    </source>
</reference>
<dbReference type="PRINTS" id="PR00032">
    <property type="entry name" value="HTHARAC"/>
</dbReference>
<feature type="domain" description="HTH araC/xylS-type" evidence="4">
    <location>
        <begin position="235"/>
        <end position="333"/>
    </location>
</feature>
<evidence type="ECO:0000256" key="1">
    <source>
        <dbReference type="ARBA" id="ARBA00023015"/>
    </source>
</evidence>
<dbReference type="PANTHER" id="PTHR47894:SF4">
    <property type="entry name" value="HTH-TYPE TRANSCRIPTIONAL REGULATOR GADX"/>
    <property type="match status" value="1"/>
</dbReference>
<name>A0A0N8GEU6_9HYPH</name>
<evidence type="ECO:0000256" key="3">
    <source>
        <dbReference type="ARBA" id="ARBA00023163"/>
    </source>
</evidence>
<reference evidence="5 6" key="2">
    <citation type="submission" date="2015-10" db="EMBL/GenBank/DDBJ databases">
        <title>Draft Genome Sequence of Prosthecomicrobium hirschii ATCC 27832.</title>
        <authorList>
            <person name="Daniel J."/>
            <person name="Givan S.A."/>
            <person name="Brun Y.V."/>
            <person name="Brown P.J."/>
        </authorList>
    </citation>
    <scope>NUCLEOTIDE SEQUENCE [LARGE SCALE GENOMIC DNA]</scope>
    <source>
        <strain evidence="5 6">16</strain>
    </source>
</reference>